<dbReference type="PROSITE" id="PS50126">
    <property type="entry name" value="S1"/>
    <property type="match status" value="1"/>
</dbReference>
<dbReference type="Proteomes" id="UP000253490">
    <property type="component" value="Unassembled WGS sequence"/>
</dbReference>
<proteinExistence type="inferred from homology"/>
<evidence type="ECO:0000259" key="2">
    <source>
        <dbReference type="PROSITE" id="PS50126"/>
    </source>
</evidence>
<evidence type="ECO:0000313" key="4">
    <source>
        <dbReference type="Proteomes" id="UP000253490"/>
    </source>
</evidence>
<evidence type="ECO:0000256" key="1">
    <source>
        <dbReference type="PIRNR" id="PIRNR012524"/>
    </source>
</evidence>
<protein>
    <recommendedName>
        <fullName evidence="2">S1 motif domain-containing protein</fullName>
    </recommendedName>
</protein>
<dbReference type="GO" id="GO:0003676">
    <property type="term" value="F:nucleic acid binding"/>
    <property type="evidence" value="ECO:0007669"/>
    <property type="project" value="InterPro"/>
</dbReference>
<dbReference type="InterPro" id="IPR012340">
    <property type="entry name" value="NA-bd_OB-fold"/>
</dbReference>
<dbReference type="SMART" id="SM00316">
    <property type="entry name" value="S1"/>
    <property type="match status" value="2"/>
</dbReference>
<dbReference type="InterPro" id="IPR014464">
    <property type="entry name" value="CvfB_fam"/>
</dbReference>
<gene>
    <name evidence="3" type="ORF">DES36_101269</name>
</gene>
<dbReference type="PANTHER" id="PTHR37296">
    <property type="entry name" value="CONSERVED VIRULENCE FACTOR B"/>
    <property type="match status" value="1"/>
</dbReference>
<feature type="domain" description="S1 motif" evidence="2">
    <location>
        <begin position="146"/>
        <end position="208"/>
    </location>
</feature>
<dbReference type="Gene3D" id="1.10.10.10">
    <property type="entry name" value="Winged helix-like DNA-binding domain superfamily/Winged helix DNA-binding domain"/>
    <property type="match status" value="1"/>
</dbReference>
<dbReference type="InterPro" id="IPR040764">
    <property type="entry name" value="CvfB_WH"/>
</dbReference>
<dbReference type="InterPro" id="IPR003029">
    <property type="entry name" value="S1_domain"/>
</dbReference>
<dbReference type="PIRSF" id="PIRSF012524">
    <property type="entry name" value="YitL_S1"/>
    <property type="match status" value="1"/>
</dbReference>
<name>A0A366IH95_9FIRM</name>
<dbReference type="PANTHER" id="PTHR37296:SF1">
    <property type="entry name" value="CONSERVED VIRULENCE FACTOR B"/>
    <property type="match status" value="1"/>
</dbReference>
<comment type="similarity">
    <text evidence="1">Belongs to the CvfB family.</text>
</comment>
<accession>A0A366IH95</accession>
<dbReference type="EMBL" id="QNRX01000001">
    <property type="protein sequence ID" value="RBP70210.1"/>
    <property type="molecule type" value="Genomic_DNA"/>
</dbReference>
<dbReference type="InterPro" id="IPR039566">
    <property type="entry name" value="CvfB_S1_st"/>
</dbReference>
<dbReference type="InterPro" id="IPR036388">
    <property type="entry name" value="WH-like_DNA-bd_sf"/>
</dbReference>
<organism evidence="3 4">
    <name type="scientific">Alkalibaculum bacchi</name>
    <dbReference type="NCBI Taxonomy" id="645887"/>
    <lineage>
        <taxon>Bacteria</taxon>
        <taxon>Bacillati</taxon>
        <taxon>Bacillota</taxon>
        <taxon>Clostridia</taxon>
        <taxon>Eubacteriales</taxon>
        <taxon>Eubacteriaceae</taxon>
        <taxon>Alkalibaculum</taxon>
    </lineage>
</organism>
<dbReference type="Pfam" id="PF13509">
    <property type="entry name" value="S1_2"/>
    <property type="match status" value="2"/>
</dbReference>
<reference evidence="3 4" key="1">
    <citation type="submission" date="2018-06" db="EMBL/GenBank/DDBJ databases">
        <title>Genomic Encyclopedia of Type Strains, Phase IV (KMG-IV): sequencing the most valuable type-strain genomes for metagenomic binning, comparative biology and taxonomic classification.</title>
        <authorList>
            <person name="Goeker M."/>
        </authorList>
    </citation>
    <scope>NUCLEOTIDE SEQUENCE [LARGE SCALE GENOMIC DNA]</scope>
    <source>
        <strain evidence="3 4">DSM 22112</strain>
    </source>
</reference>
<keyword evidence="4" id="KW-1185">Reference proteome</keyword>
<comment type="caution">
    <text evidence="3">The sequence shown here is derived from an EMBL/GenBank/DDBJ whole genome shotgun (WGS) entry which is preliminary data.</text>
</comment>
<dbReference type="SUPFAM" id="SSF50249">
    <property type="entry name" value="Nucleic acid-binding proteins"/>
    <property type="match status" value="1"/>
</dbReference>
<sequence length="279" mass="31841">MIELGKKQTLKVIRKASVGLFLNSANDPDMEDILLPNNQVEGLKLDDDVEVFVYKDSEDRMIATRKVPKITLGQISSLMVKEVTRIGAFLDWGLDKDLLLPFKEQIGKVKSEHFYLVCLYIDKTDRLCATMKISKYLQSHSPYKMNDIVKGTIYSINRDIGAFVAVENKYHGLIPNSELTGRLFEYGDKVEARIKRVKSDGKLELSLRKEVFMQMDDDAEKIYARLAAKKGFLKLNDNSPPSAIKAEFNMSKSAFKRAIGRLLREQKINITDKGIELRR</sequence>
<dbReference type="Gene3D" id="2.40.50.140">
    <property type="entry name" value="Nucleic acid-binding proteins"/>
    <property type="match status" value="2"/>
</dbReference>
<evidence type="ECO:0000313" key="3">
    <source>
        <dbReference type="EMBL" id="RBP70210.1"/>
    </source>
</evidence>
<dbReference type="Pfam" id="PF17783">
    <property type="entry name" value="WHD_CvfB"/>
    <property type="match status" value="1"/>
</dbReference>
<dbReference type="Pfam" id="PF00575">
    <property type="entry name" value="S1"/>
    <property type="match status" value="1"/>
</dbReference>
<dbReference type="RefSeq" id="WP_113919417.1">
    <property type="nucleotide sequence ID" value="NZ_CALNCS010000018.1"/>
</dbReference>
<dbReference type="OrthoDB" id="9801597at2"/>
<dbReference type="AlphaFoldDB" id="A0A366IH95"/>